<feature type="domain" description="Peptidase M16 N-terminal" evidence="2">
    <location>
        <begin position="95"/>
        <end position="175"/>
    </location>
</feature>
<name>A0A7J8E9B6_ROUAE</name>
<feature type="compositionally biased region" description="Basic residues" evidence="1">
    <location>
        <begin position="290"/>
        <end position="302"/>
    </location>
</feature>
<dbReference type="AlphaFoldDB" id="A0A7J8E9B6"/>
<feature type="compositionally biased region" description="Low complexity" evidence="1">
    <location>
        <begin position="307"/>
        <end position="326"/>
    </location>
</feature>
<gene>
    <name evidence="3" type="ORF">HJG63_015360</name>
</gene>
<dbReference type="FunFam" id="3.30.830.10:FF:000011">
    <property type="entry name" value="Presequence protease, mitochondrial"/>
    <property type="match status" value="1"/>
</dbReference>
<dbReference type="GO" id="GO:0046872">
    <property type="term" value="F:metal ion binding"/>
    <property type="evidence" value="ECO:0007669"/>
    <property type="project" value="InterPro"/>
</dbReference>
<evidence type="ECO:0000256" key="1">
    <source>
        <dbReference type="SAM" id="MobiDB-lite"/>
    </source>
</evidence>
<dbReference type="Gene3D" id="3.30.830.10">
    <property type="entry name" value="Metalloenzyme, LuxS/M16 peptidase-like"/>
    <property type="match status" value="1"/>
</dbReference>
<dbReference type="GO" id="GO:0004222">
    <property type="term" value="F:metalloendopeptidase activity"/>
    <property type="evidence" value="ECO:0007669"/>
    <property type="project" value="TreeGrafter"/>
</dbReference>
<dbReference type="SUPFAM" id="SSF63411">
    <property type="entry name" value="LuxS/MPP-like metallohydrolase"/>
    <property type="match status" value="1"/>
</dbReference>
<keyword evidence="4" id="KW-1185">Reference proteome</keyword>
<dbReference type="GO" id="GO:0016485">
    <property type="term" value="P:protein processing"/>
    <property type="evidence" value="ECO:0007669"/>
    <property type="project" value="TreeGrafter"/>
</dbReference>
<proteinExistence type="predicted"/>
<feature type="region of interest" description="Disordered" evidence="1">
    <location>
        <begin position="261"/>
        <end position="370"/>
    </location>
</feature>
<protein>
    <submittedName>
        <fullName evidence="3">Pitrilysin metallopeptidase 1</fullName>
    </submittedName>
</protein>
<organism evidence="3 4">
    <name type="scientific">Rousettus aegyptiacus</name>
    <name type="common">Egyptian fruit bat</name>
    <name type="synonym">Pteropus aegyptiacus</name>
    <dbReference type="NCBI Taxonomy" id="9407"/>
    <lineage>
        <taxon>Eukaryota</taxon>
        <taxon>Metazoa</taxon>
        <taxon>Chordata</taxon>
        <taxon>Craniata</taxon>
        <taxon>Vertebrata</taxon>
        <taxon>Euteleostomi</taxon>
        <taxon>Mammalia</taxon>
        <taxon>Eutheria</taxon>
        <taxon>Laurasiatheria</taxon>
        <taxon>Chiroptera</taxon>
        <taxon>Yinpterochiroptera</taxon>
        <taxon>Pteropodoidea</taxon>
        <taxon>Pteropodidae</taxon>
        <taxon>Rousettinae</taxon>
        <taxon>Rousettus</taxon>
    </lineage>
</organism>
<dbReference type="PANTHER" id="PTHR43016:SF13">
    <property type="entry name" value="PRESEQUENCE PROTEASE, MITOCHONDRIAL"/>
    <property type="match status" value="1"/>
</dbReference>
<dbReference type="Proteomes" id="UP000593571">
    <property type="component" value="Unassembled WGS sequence"/>
</dbReference>
<dbReference type="InterPro" id="IPR011249">
    <property type="entry name" value="Metalloenz_LuxS/M16"/>
</dbReference>
<dbReference type="EMBL" id="JACASE010000010">
    <property type="protein sequence ID" value="KAF6432107.1"/>
    <property type="molecule type" value="Genomic_DNA"/>
</dbReference>
<reference evidence="3 4" key="1">
    <citation type="journal article" date="2020" name="Nature">
        <title>Six reference-quality genomes reveal evolution of bat adaptations.</title>
        <authorList>
            <person name="Jebb D."/>
            <person name="Huang Z."/>
            <person name="Pippel M."/>
            <person name="Hughes G.M."/>
            <person name="Lavrichenko K."/>
            <person name="Devanna P."/>
            <person name="Winkler S."/>
            <person name="Jermiin L.S."/>
            <person name="Skirmuntt E.C."/>
            <person name="Katzourakis A."/>
            <person name="Burkitt-Gray L."/>
            <person name="Ray D.A."/>
            <person name="Sullivan K.A.M."/>
            <person name="Roscito J.G."/>
            <person name="Kirilenko B.M."/>
            <person name="Davalos L.M."/>
            <person name="Corthals A.P."/>
            <person name="Power M.L."/>
            <person name="Jones G."/>
            <person name="Ransome R.D."/>
            <person name="Dechmann D.K.N."/>
            <person name="Locatelli A.G."/>
            <person name="Puechmaille S.J."/>
            <person name="Fedrigo O."/>
            <person name="Jarvis E.D."/>
            <person name="Hiller M."/>
            <person name="Vernes S.C."/>
            <person name="Myers E.W."/>
            <person name="Teeling E.C."/>
        </authorList>
    </citation>
    <scope>NUCLEOTIDE SEQUENCE [LARGE SCALE GENOMIC DNA]</scope>
    <source>
        <strain evidence="3">MRouAeg1</strain>
        <tissue evidence="3">Muscle</tissue>
    </source>
</reference>
<dbReference type="InterPro" id="IPR011765">
    <property type="entry name" value="Pept_M16_N"/>
</dbReference>
<sequence>MWRCSRPVPVALRRLSGRSAELRAWRWGSTTACERALQYRVGEKMHGYTVSQVTPVPELFLTAVKLDHDGTGARHLHLAREDSNNLFSVQFRTTPMDSTGVPHILEHTVLCGSQKYPCRDPFFKMLNRSLSTFMNAFTASDYTMYPFSTQNPKDFQNLLSVYLDAAFFPCLRELDFWQEGWRLEHEDPTDPKTALVFKGVVFNEMKGAFADSERVFSQHLQNQLLPDHTYAAVSGGAPLCIPDLTWEQLREFHAKHYHPRFERREARTAGAPSSATAGSSLSTRTGTRAQPKRCRPSRRPRTGPRPGGSHSRTSTRPSSPCSPWWTHPWRPRTKAWTTSSTASRTRWGRRSGSSSLLCTAGCSSTWPTGT</sequence>
<feature type="compositionally biased region" description="Polar residues" evidence="1">
    <location>
        <begin position="361"/>
        <end position="370"/>
    </location>
</feature>
<dbReference type="PANTHER" id="PTHR43016">
    <property type="entry name" value="PRESEQUENCE PROTEASE"/>
    <property type="match status" value="1"/>
</dbReference>
<comment type="caution">
    <text evidence="3">The sequence shown here is derived from an EMBL/GenBank/DDBJ whole genome shotgun (WGS) entry which is preliminary data.</text>
</comment>
<evidence type="ECO:0000259" key="2">
    <source>
        <dbReference type="Pfam" id="PF00675"/>
    </source>
</evidence>
<feature type="compositionally biased region" description="Low complexity" evidence="1">
    <location>
        <begin position="268"/>
        <end position="289"/>
    </location>
</feature>
<evidence type="ECO:0000313" key="4">
    <source>
        <dbReference type="Proteomes" id="UP000593571"/>
    </source>
</evidence>
<dbReference type="Pfam" id="PF00675">
    <property type="entry name" value="Peptidase_M16"/>
    <property type="match status" value="1"/>
</dbReference>
<dbReference type="GO" id="GO:0005759">
    <property type="term" value="C:mitochondrial matrix"/>
    <property type="evidence" value="ECO:0007669"/>
    <property type="project" value="TreeGrafter"/>
</dbReference>
<accession>A0A7J8E9B6</accession>
<evidence type="ECO:0000313" key="3">
    <source>
        <dbReference type="EMBL" id="KAF6432107.1"/>
    </source>
</evidence>
<feature type="compositionally biased region" description="Low complexity" evidence="1">
    <location>
        <begin position="334"/>
        <end position="355"/>
    </location>
</feature>